<evidence type="ECO:0000313" key="3">
    <source>
        <dbReference type="Proteomes" id="UP001259803"/>
    </source>
</evidence>
<name>A0ABU2ZHS0_9SPHN</name>
<feature type="transmembrane region" description="Helical" evidence="1">
    <location>
        <begin position="50"/>
        <end position="72"/>
    </location>
</feature>
<keyword evidence="3" id="KW-1185">Reference proteome</keyword>
<keyword evidence="1" id="KW-0812">Transmembrane</keyword>
<evidence type="ECO:0000256" key="1">
    <source>
        <dbReference type="SAM" id="Phobius"/>
    </source>
</evidence>
<feature type="transmembrane region" description="Helical" evidence="1">
    <location>
        <begin position="114"/>
        <end position="135"/>
    </location>
</feature>
<evidence type="ECO:0008006" key="4">
    <source>
        <dbReference type="Google" id="ProtNLM"/>
    </source>
</evidence>
<reference evidence="2 3" key="1">
    <citation type="submission" date="2023-09" db="EMBL/GenBank/DDBJ databases">
        <authorList>
            <person name="Rey-Velasco X."/>
        </authorList>
    </citation>
    <scope>NUCLEOTIDE SEQUENCE [LARGE SCALE GENOMIC DNA]</scope>
    <source>
        <strain evidence="2 3">F390</strain>
    </source>
</reference>
<keyword evidence="1" id="KW-1133">Transmembrane helix</keyword>
<dbReference type="Proteomes" id="UP001259803">
    <property type="component" value="Unassembled WGS sequence"/>
</dbReference>
<evidence type="ECO:0000313" key="2">
    <source>
        <dbReference type="EMBL" id="MDT0576157.1"/>
    </source>
</evidence>
<accession>A0ABU2ZHS0</accession>
<organism evidence="2 3">
    <name type="scientific">Croceicoccus esteveae</name>
    <dbReference type="NCBI Taxonomy" id="3075597"/>
    <lineage>
        <taxon>Bacteria</taxon>
        <taxon>Pseudomonadati</taxon>
        <taxon>Pseudomonadota</taxon>
        <taxon>Alphaproteobacteria</taxon>
        <taxon>Sphingomonadales</taxon>
        <taxon>Erythrobacteraceae</taxon>
        <taxon>Croceicoccus</taxon>
    </lineage>
</organism>
<dbReference type="RefSeq" id="WP_311340726.1">
    <property type="nucleotide sequence ID" value="NZ_JAVRHS010000005.1"/>
</dbReference>
<gene>
    <name evidence="2" type="ORF">RM533_08145</name>
</gene>
<proteinExistence type="predicted"/>
<protein>
    <recommendedName>
        <fullName evidence="4">GtrA-like protein domain-containing protein</fullName>
    </recommendedName>
</protein>
<feature type="transmembrane region" description="Helical" evidence="1">
    <location>
        <begin position="84"/>
        <end position="108"/>
    </location>
</feature>
<dbReference type="EMBL" id="JAVRHS010000005">
    <property type="protein sequence ID" value="MDT0576157.1"/>
    <property type="molecule type" value="Genomic_DNA"/>
</dbReference>
<sequence>MPDDREEAPGRREPDGSVRKFSPFGRPAASMMRLAGKHSLRIGNGGYHGMTMALLVTFMLGIANFAMHRAVLESGHRLLGRMPWFVHLLGGRFSLVVEFSLLLATMLLVASGSAWVVLAYLGYSLLNALAAWLILSQKI</sequence>
<comment type="caution">
    <text evidence="2">The sequence shown here is derived from an EMBL/GenBank/DDBJ whole genome shotgun (WGS) entry which is preliminary data.</text>
</comment>
<keyword evidence="1" id="KW-0472">Membrane</keyword>